<accession>A0ABT7EAT2</accession>
<evidence type="ECO:0000313" key="2">
    <source>
        <dbReference type="Proteomes" id="UP001301012"/>
    </source>
</evidence>
<sequence>MNKNCNYNRCNNTANSSYLKWVLEVLGPVIMGSKPSEILNISFNDPMKDEKISDLISFFSKCNKISFEIINQKEKGIKILFLNYCTLKQTLNNKKIINFLKFLGYPKNYDFHKYLDFLIKKLKSNILPDEIGIFLGYPLKDVVGFMGYGNYKFQNTKYWRIYGDPNISQQVYDKFLEHRKQMRELIAANTTEYILKAI</sequence>
<dbReference type="RefSeq" id="WP_284132977.1">
    <property type="nucleotide sequence ID" value="NZ_JASKYM010000005.1"/>
</dbReference>
<dbReference type="InterPro" id="IPR024523">
    <property type="entry name" value="DUF3793"/>
</dbReference>
<reference evidence="1 2" key="1">
    <citation type="submission" date="2023-05" db="EMBL/GenBank/DDBJ databases">
        <title>Rombocin, a short stable natural nisin variant, displays selective antimicrobial activity against Listeria monocytogenes and employs dual mode of action to kill target bacterial strains.</title>
        <authorList>
            <person name="Wambui J."/>
            <person name="Stephan R."/>
            <person name="Kuipers O.P."/>
        </authorList>
    </citation>
    <scope>NUCLEOTIDE SEQUENCE [LARGE SCALE GENOMIC DNA]</scope>
    <source>
        <strain evidence="1 2">RC002</strain>
    </source>
</reference>
<dbReference type="Pfam" id="PF12672">
    <property type="entry name" value="DUF3793"/>
    <property type="match status" value="1"/>
</dbReference>
<proteinExistence type="predicted"/>
<keyword evidence="2" id="KW-1185">Reference proteome</keyword>
<name>A0ABT7EAT2_9FIRM</name>
<organism evidence="1 2">
    <name type="scientific">Romboutsia sedimentorum</name>
    <dbReference type="NCBI Taxonomy" id="1368474"/>
    <lineage>
        <taxon>Bacteria</taxon>
        <taxon>Bacillati</taxon>
        <taxon>Bacillota</taxon>
        <taxon>Clostridia</taxon>
        <taxon>Peptostreptococcales</taxon>
        <taxon>Peptostreptococcaceae</taxon>
        <taxon>Romboutsia</taxon>
    </lineage>
</organism>
<dbReference type="Proteomes" id="UP001301012">
    <property type="component" value="Unassembled WGS sequence"/>
</dbReference>
<protein>
    <submittedName>
        <fullName evidence="1">DUF3793 family protein</fullName>
    </submittedName>
</protein>
<evidence type="ECO:0000313" key="1">
    <source>
        <dbReference type="EMBL" id="MDK2564039.1"/>
    </source>
</evidence>
<gene>
    <name evidence="1" type="ORF">QOZ84_10800</name>
</gene>
<dbReference type="EMBL" id="JASKYM010000005">
    <property type="protein sequence ID" value="MDK2564039.1"/>
    <property type="molecule type" value="Genomic_DNA"/>
</dbReference>
<comment type="caution">
    <text evidence="1">The sequence shown here is derived from an EMBL/GenBank/DDBJ whole genome shotgun (WGS) entry which is preliminary data.</text>
</comment>